<comment type="caution">
    <text evidence="3">The sequence shown here is derived from an EMBL/GenBank/DDBJ whole genome shotgun (WGS) entry which is preliminary data.</text>
</comment>
<evidence type="ECO:0000313" key="3">
    <source>
        <dbReference type="EMBL" id="MCZ3371055.1"/>
    </source>
</evidence>
<name>A0A9E5DKP6_9EURY</name>
<feature type="transmembrane region" description="Helical" evidence="1">
    <location>
        <begin position="109"/>
        <end position="132"/>
    </location>
</feature>
<protein>
    <submittedName>
        <fullName evidence="3">DUF4013 domain-containing protein</fullName>
    </submittedName>
</protein>
<proteinExistence type="predicted"/>
<evidence type="ECO:0000313" key="2">
    <source>
        <dbReference type="EMBL" id="MCZ3365592.1"/>
    </source>
</evidence>
<dbReference type="Proteomes" id="UP001068021">
    <property type="component" value="Unassembled WGS sequence"/>
</dbReference>
<dbReference type="Pfam" id="PF13197">
    <property type="entry name" value="DUF4013"/>
    <property type="match status" value="1"/>
</dbReference>
<feature type="transmembrane region" description="Helical" evidence="1">
    <location>
        <begin position="162"/>
        <end position="187"/>
    </location>
</feature>
<dbReference type="RefSeq" id="WP_048081486.1">
    <property type="nucleotide sequence ID" value="NZ_JAPVER010000020.1"/>
</dbReference>
<keyword evidence="1" id="KW-0812">Transmembrane</keyword>
<reference evidence="3" key="1">
    <citation type="submission" date="2022-12" db="EMBL/GenBank/DDBJ databases">
        <title>Reclassification of two methanogenic archaea species isolated from the Kolyma lowland permafrost.</title>
        <authorList>
            <person name="Trubitsyn V.E."/>
            <person name="Rivkina E.M."/>
            <person name="Shcherbakova V.A."/>
        </authorList>
    </citation>
    <scope>NUCLEOTIDE SEQUENCE</scope>
    <source>
        <strain evidence="2">M2</strain>
        <strain evidence="3">MK4</strain>
    </source>
</reference>
<dbReference type="EMBL" id="JAPVER010000020">
    <property type="protein sequence ID" value="MCZ3365592.1"/>
    <property type="molecule type" value="Genomic_DNA"/>
</dbReference>
<dbReference type="InterPro" id="IPR025098">
    <property type="entry name" value="DUF4013"/>
</dbReference>
<evidence type="ECO:0000313" key="4">
    <source>
        <dbReference type="Proteomes" id="UP001068021"/>
    </source>
</evidence>
<accession>A0A9E5DKP6</accession>
<sequence length="233" mass="26217">MNITEMFADSYISYPFSNSKRILGLGLLFCSAVFLIVPAVFAGGYLMRIIENTIEGNYELPPFENWKGMFIDGLKVATVVIFFMLPGLISEFALFVLVKMGYATLNPGLMIGLFMLTSLFYISAYILSITAIPRMAYKNQLRAAFDFKMVFKDIRCIGLKKYALSLTGLSIMAAYLILFAGFLHMIFYSVGAMISLNVYITDFAANLLIYPLIIASQGRFMGLIYLERFQAHD</sequence>
<keyword evidence="4" id="KW-1185">Reference proteome</keyword>
<keyword evidence="1" id="KW-1133">Transmembrane helix</keyword>
<dbReference type="AlphaFoldDB" id="A0A9E5DKP6"/>
<gene>
    <name evidence="3" type="ORF">O3H35_00235</name>
    <name evidence="2" type="ORF">O3H54_06825</name>
</gene>
<evidence type="ECO:0000256" key="1">
    <source>
        <dbReference type="SAM" id="Phobius"/>
    </source>
</evidence>
<dbReference type="EMBL" id="JAPVES010000024">
    <property type="protein sequence ID" value="MCZ3371055.1"/>
    <property type="molecule type" value="Genomic_DNA"/>
</dbReference>
<feature type="transmembrane region" description="Helical" evidence="1">
    <location>
        <begin position="22"/>
        <end position="46"/>
    </location>
</feature>
<keyword evidence="1" id="KW-0472">Membrane</keyword>
<feature type="transmembrane region" description="Helical" evidence="1">
    <location>
        <begin position="76"/>
        <end position="97"/>
    </location>
</feature>
<organism evidence="3">
    <name type="scientific">Methanobacterium veterum</name>
    <dbReference type="NCBI Taxonomy" id="408577"/>
    <lineage>
        <taxon>Archaea</taxon>
        <taxon>Methanobacteriati</taxon>
        <taxon>Methanobacteriota</taxon>
        <taxon>Methanomada group</taxon>
        <taxon>Methanobacteria</taxon>
        <taxon>Methanobacteriales</taxon>
        <taxon>Methanobacteriaceae</taxon>
        <taxon>Methanobacterium</taxon>
    </lineage>
</organism>
<dbReference type="Proteomes" id="UP001074446">
    <property type="component" value="Unassembled WGS sequence"/>
</dbReference>